<keyword evidence="1" id="KW-0472">Membrane</keyword>
<keyword evidence="1" id="KW-0812">Transmembrane</keyword>
<evidence type="ECO:0008006" key="4">
    <source>
        <dbReference type="Google" id="ProtNLM"/>
    </source>
</evidence>
<dbReference type="Proteomes" id="UP000253094">
    <property type="component" value="Unassembled WGS sequence"/>
</dbReference>
<protein>
    <recommendedName>
        <fullName evidence="4">DUF916 domain-containing protein</fullName>
    </recommendedName>
</protein>
<sequence length="298" mass="31961">MCLVGAWCPPVLAQARPTPDFSMQVSPTRLVVPAGAASVTQRFRVSNRGAAPFKVTVARADFTMDLSGMMNFSARTPFAAASWVSVEPARFTMAPGTTRQVTVRVAVPHDPEPGDHHLAVLFRVPAGRNAQNIRINRVIAAPVFITVPGTVDRTAGIAGLDAPGFVTRGPVPITTKISDLGTVHRDFRGPQRLRVNVGGDAVDFPDFTVLRGATRQVTTQWNPPLMCVCHATVSVPAPAGVNRTATVRIIVFPLDLLALLASLIVVALTTGWFVRRRYRAKVLAAAAALQKTQEGHHD</sequence>
<accession>A0A367FAK6</accession>
<dbReference type="AlphaFoldDB" id="A0A367FAK6"/>
<name>A0A367FAK6_9ACTN</name>
<comment type="caution">
    <text evidence="2">The sequence shown here is derived from an EMBL/GenBank/DDBJ whole genome shotgun (WGS) entry which is preliminary data.</text>
</comment>
<dbReference type="GO" id="GO:0005975">
    <property type="term" value="P:carbohydrate metabolic process"/>
    <property type="evidence" value="ECO:0007669"/>
    <property type="project" value="UniProtKB-ARBA"/>
</dbReference>
<organism evidence="2 3">
    <name type="scientific">Sphaerisporangium album</name>
    <dbReference type="NCBI Taxonomy" id="509200"/>
    <lineage>
        <taxon>Bacteria</taxon>
        <taxon>Bacillati</taxon>
        <taxon>Actinomycetota</taxon>
        <taxon>Actinomycetes</taxon>
        <taxon>Streptosporangiales</taxon>
        <taxon>Streptosporangiaceae</taxon>
        <taxon>Sphaerisporangium</taxon>
    </lineage>
</organism>
<keyword evidence="1" id="KW-1133">Transmembrane helix</keyword>
<keyword evidence="3" id="KW-1185">Reference proteome</keyword>
<feature type="transmembrane region" description="Helical" evidence="1">
    <location>
        <begin position="250"/>
        <end position="274"/>
    </location>
</feature>
<reference evidence="2 3" key="1">
    <citation type="submission" date="2018-06" db="EMBL/GenBank/DDBJ databases">
        <title>Sphaerisporangium craniellae sp. nov., isolated from a marine sponge in the South China Sea.</title>
        <authorList>
            <person name="Li L."/>
        </authorList>
    </citation>
    <scope>NUCLEOTIDE SEQUENCE [LARGE SCALE GENOMIC DNA]</scope>
    <source>
        <strain evidence="2 3">CCTCC AA 208026</strain>
    </source>
</reference>
<dbReference type="InterPro" id="IPR013783">
    <property type="entry name" value="Ig-like_fold"/>
</dbReference>
<evidence type="ECO:0000313" key="2">
    <source>
        <dbReference type="EMBL" id="RCG27301.1"/>
    </source>
</evidence>
<gene>
    <name evidence="2" type="ORF">DQ384_26680</name>
</gene>
<dbReference type="Gene3D" id="2.60.40.10">
    <property type="entry name" value="Immunoglobulins"/>
    <property type="match status" value="1"/>
</dbReference>
<evidence type="ECO:0000313" key="3">
    <source>
        <dbReference type="Proteomes" id="UP000253094"/>
    </source>
</evidence>
<evidence type="ECO:0000256" key="1">
    <source>
        <dbReference type="SAM" id="Phobius"/>
    </source>
</evidence>
<proteinExistence type="predicted"/>
<dbReference type="EMBL" id="QOIL01000016">
    <property type="protein sequence ID" value="RCG27301.1"/>
    <property type="molecule type" value="Genomic_DNA"/>
</dbReference>